<gene>
    <name evidence="2" type="ORF">JAAARDRAFT_78294</name>
</gene>
<evidence type="ECO:0000313" key="2">
    <source>
        <dbReference type="EMBL" id="KDQ58641.1"/>
    </source>
</evidence>
<dbReference type="HOGENOM" id="CLU_1740808_0_0_1"/>
<sequence length="150" mass="16710">MPTCWVAAVLWVGMSLIKAIAKTYDYRKSELPMRRRIDEDEGVVGIGGFEGEWSIRAGCSDGENREVRWFADLFGQGGWALTDDETVLSAKLKMENCQRGFDGFIEVTESGKSQHPIIVQVFKIELDLPASTAFPTSHLLELCPPSRGEI</sequence>
<feature type="chain" id="PRO_5001647973" evidence="1">
    <location>
        <begin position="22"/>
        <end position="150"/>
    </location>
</feature>
<keyword evidence="3" id="KW-1185">Reference proteome</keyword>
<feature type="signal peptide" evidence="1">
    <location>
        <begin position="1"/>
        <end position="21"/>
    </location>
</feature>
<dbReference type="EMBL" id="KL197717">
    <property type="protein sequence ID" value="KDQ58641.1"/>
    <property type="molecule type" value="Genomic_DNA"/>
</dbReference>
<proteinExistence type="predicted"/>
<evidence type="ECO:0000256" key="1">
    <source>
        <dbReference type="SAM" id="SignalP"/>
    </source>
</evidence>
<dbReference type="AlphaFoldDB" id="A0A067Q7R0"/>
<dbReference type="Proteomes" id="UP000027265">
    <property type="component" value="Unassembled WGS sequence"/>
</dbReference>
<dbReference type="InParanoid" id="A0A067Q7R0"/>
<evidence type="ECO:0000313" key="3">
    <source>
        <dbReference type="Proteomes" id="UP000027265"/>
    </source>
</evidence>
<protein>
    <submittedName>
        <fullName evidence="2">Uncharacterized protein</fullName>
    </submittedName>
</protein>
<keyword evidence="1" id="KW-0732">Signal</keyword>
<accession>A0A067Q7R0</accession>
<name>A0A067Q7R0_9AGAM</name>
<organism evidence="2 3">
    <name type="scientific">Jaapia argillacea MUCL 33604</name>
    <dbReference type="NCBI Taxonomy" id="933084"/>
    <lineage>
        <taxon>Eukaryota</taxon>
        <taxon>Fungi</taxon>
        <taxon>Dikarya</taxon>
        <taxon>Basidiomycota</taxon>
        <taxon>Agaricomycotina</taxon>
        <taxon>Agaricomycetes</taxon>
        <taxon>Agaricomycetidae</taxon>
        <taxon>Jaapiales</taxon>
        <taxon>Jaapiaceae</taxon>
        <taxon>Jaapia</taxon>
    </lineage>
</organism>
<reference evidence="3" key="1">
    <citation type="journal article" date="2014" name="Proc. Natl. Acad. Sci. U.S.A.">
        <title>Extensive sampling of basidiomycete genomes demonstrates inadequacy of the white-rot/brown-rot paradigm for wood decay fungi.</title>
        <authorList>
            <person name="Riley R."/>
            <person name="Salamov A.A."/>
            <person name="Brown D.W."/>
            <person name="Nagy L.G."/>
            <person name="Floudas D."/>
            <person name="Held B.W."/>
            <person name="Levasseur A."/>
            <person name="Lombard V."/>
            <person name="Morin E."/>
            <person name="Otillar R."/>
            <person name="Lindquist E.A."/>
            <person name="Sun H."/>
            <person name="LaButti K.M."/>
            <person name="Schmutz J."/>
            <person name="Jabbour D."/>
            <person name="Luo H."/>
            <person name="Baker S.E."/>
            <person name="Pisabarro A.G."/>
            <person name="Walton J.D."/>
            <person name="Blanchette R.A."/>
            <person name="Henrissat B."/>
            <person name="Martin F."/>
            <person name="Cullen D."/>
            <person name="Hibbett D.S."/>
            <person name="Grigoriev I.V."/>
        </authorList>
    </citation>
    <scope>NUCLEOTIDE SEQUENCE [LARGE SCALE GENOMIC DNA]</scope>
    <source>
        <strain evidence="3">MUCL 33604</strain>
    </source>
</reference>